<dbReference type="EMBL" id="RHFK02000009">
    <property type="protein sequence ID" value="TWW70886.1"/>
    <property type="molecule type" value="Genomic_DNA"/>
</dbReference>
<sequence length="1244" mass="139354">MSANSHDYEFDEFDKPGAERSRRRRGEDDDLDSDLEEDLLEEDWPTGKKNASEVSDEELNDDLLQSDEEDIDMSGQDVSLNATYNLDTSYDQQDNSQEAEYTDDVMNSAAQGLEEGYQHEGEEEYAEEYGQDNSEMCEDQIDDGGDGYPDEVLDIHINEPLDGEFQDDEYQTYDDQPLDELGEQQEAPEEEVEEVPVVGGDEQQEEDNDTTAQDSQEFETEMVESETLPEEETKEETDDEDEEDEESGRMRFRSERKEGVVVRLADASKRRNIPETLELSEKAKKDLMAFEEQERQKRLHRHGGRGRGDGRGGRGRGGCPSFGLMDFRGGNRGRMNDQRPPLMGTMGKLPSRMPPSHQLHHQHVQSQQHHPPHPRGPPPFQEHGRPLTQQPLQPLIPPHMTHRSPPLRPQMEPSPRIMSSPPPNFPQHHQEHPPQPKNIHINPHFRGHPTSSVRGPSLFNITNLCLLALDFLVLPFHAPPPPSPIYLIAVPLMPPAQSQPRHAVSPQRFPGPGDFQQHMPGNFGLPQRSPHHIEPFRNQPPQGPPDREPLFMGERTESTRFPGQHMFDHQSSNPMNNHNLHHQQQLPNQGHMGFGPPGPPFNQMGQGPTGLFPREPPRPNLPPHQGHQGMMNLNQGGSQNQPRPFMGPRQHFGQQGNPFPPPQVQFGMQVRLRGLMHGPPGPQLPHRDPLPPHQPMHQHQHHHRQDLLHREQQNVGEPRPMMLHGQNPFQQQQQQHGRQINSRPQNLPQRTIPSRQRMNAPQHISKPMQPRNSNLRELPVAPGNTNMNSSRPAANMRPVAKATQGVRPEQSSQAVPAGGRGRGQDFAKAEMQPGGESSGFSRREAQNPDEDEETRQYRLKIEEQKRLREEILKKKEMRRQMQAGVRKKELLDRLNSQTPGKSPAPSQATPQPAPHQEPLPPQQQEQLQQLQQQRQSTPRAPQPLNQPLTGPNPGALAPPNGGAQTPAPGPNVKTRLHMSKGPTQQQQAPRPGPTQWKQPQHNHQQPLQQRRNAAVQIKLGVEANEPTQRNIPLISTVASAQTGPKPGAKRTVMQRTNISLTDGQQLPQKVRVIKLCGAGVKGPAANDGSEQQQGAMSVAPMNQSIQWKVTVTGGQQQAAGRALQANRGATGHQQHNRVVVSGRGRGRGGGPMGRGRPPSGRQNQRAAGSERRTVSIEGLSSSTTDMQLRNLLRSIGPIEMFCMFPQQRKAVAKFSSPEHAANFQMSFHRHMIDLSHIDVALIDG</sequence>
<feature type="compositionally biased region" description="Low complexity" evidence="1">
    <location>
        <begin position="579"/>
        <end position="591"/>
    </location>
</feature>
<feature type="domain" description="RRM" evidence="2">
    <location>
        <begin position="1173"/>
        <end position="1240"/>
    </location>
</feature>
<feature type="compositionally biased region" description="Polar residues" evidence="1">
    <location>
        <begin position="76"/>
        <end position="99"/>
    </location>
</feature>
<feature type="region of interest" description="Disordered" evidence="1">
    <location>
        <begin position="527"/>
        <end position="551"/>
    </location>
</feature>
<dbReference type="Gene3D" id="3.30.70.330">
    <property type="match status" value="1"/>
</dbReference>
<dbReference type="PANTHER" id="PTHR22014:SF2">
    <property type="entry name" value="RNA-BINDING PROTEIN 33"/>
    <property type="match status" value="1"/>
</dbReference>
<evidence type="ECO:0000259" key="2">
    <source>
        <dbReference type="SMART" id="SM00360"/>
    </source>
</evidence>
<accession>A0A5C6NVA3</accession>
<keyword evidence="4" id="KW-1185">Reference proteome</keyword>
<dbReference type="GO" id="GO:0003723">
    <property type="term" value="F:RNA binding"/>
    <property type="evidence" value="ECO:0007669"/>
    <property type="project" value="InterPro"/>
</dbReference>
<feature type="compositionally biased region" description="Low complexity" evidence="1">
    <location>
        <begin position="922"/>
        <end position="935"/>
    </location>
</feature>
<feature type="region of interest" description="Disordered" evidence="1">
    <location>
        <begin position="579"/>
        <end position="1010"/>
    </location>
</feature>
<dbReference type="InterPro" id="IPR000504">
    <property type="entry name" value="RRM_dom"/>
</dbReference>
<feature type="compositionally biased region" description="Acidic residues" evidence="1">
    <location>
        <begin position="161"/>
        <end position="194"/>
    </location>
</feature>
<feature type="region of interest" description="Disordered" evidence="1">
    <location>
        <begin position="1125"/>
        <end position="1176"/>
    </location>
</feature>
<dbReference type="InterPro" id="IPR012677">
    <property type="entry name" value="Nucleotide-bd_a/b_plait_sf"/>
</dbReference>
<feature type="compositionally biased region" description="Basic and acidic residues" evidence="1">
    <location>
        <begin position="247"/>
        <end position="296"/>
    </location>
</feature>
<feature type="compositionally biased region" description="Low complexity" evidence="1">
    <location>
        <begin position="947"/>
        <end position="963"/>
    </location>
</feature>
<dbReference type="SMART" id="SM00360">
    <property type="entry name" value="RRM"/>
    <property type="match status" value="1"/>
</dbReference>
<feature type="compositionally biased region" description="Acidic residues" evidence="1">
    <location>
        <begin position="54"/>
        <end position="72"/>
    </location>
</feature>
<protein>
    <submittedName>
        <fullName evidence="3">RNA-binding protein 33</fullName>
    </submittedName>
</protein>
<dbReference type="InterPro" id="IPR039878">
    <property type="entry name" value="RBM33"/>
</dbReference>
<feature type="compositionally biased region" description="Polar residues" evidence="1">
    <location>
        <begin position="936"/>
        <end position="946"/>
    </location>
</feature>
<feature type="compositionally biased region" description="Acidic residues" evidence="1">
    <location>
        <begin position="28"/>
        <end position="44"/>
    </location>
</feature>
<feature type="compositionally biased region" description="Acidic residues" evidence="1">
    <location>
        <begin position="121"/>
        <end position="152"/>
    </location>
</feature>
<dbReference type="AlphaFoldDB" id="A0A5C6NVA3"/>
<name>A0A5C6NVA3_9TELE</name>
<evidence type="ECO:0000313" key="3">
    <source>
        <dbReference type="EMBL" id="TWW70886.1"/>
    </source>
</evidence>
<dbReference type="InterPro" id="IPR035979">
    <property type="entry name" value="RBD_domain_sf"/>
</dbReference>
<feature type="compositionally biased region" description="Basic and acidic residues" evidence="1">
    <location>
        <begin position="854"/>
        <end position="874"/>
    </location>
</feature>
<evidence type="ECO:0000313" key="4">
    <source>
        <dbReference type="Proteomes" id="UP000324091"/>
    </source>
</evidence>
<feature type="compositionally biased region" description="Polar residues" evidence="1">
    <location>
        <begin position="631"/>
        <end position="642"/>
    </location>
</feature>
<feature type="compositionally biased region" description="Pro residues" evidence="1">
    <location>
        <begin position="911"/>
        <end position="921"/>
    </location>
</feature>
<feature type="compositionally biased region" description="Acidic residues" evidence="1">
    <location>
        <begin position="216"/>
        <end position="246"/>
    </location>
</feature>
<reference evidence="3 4" key="1">
    <citation type="submission" date="2019-04" db="EMBL/GenBank/DDBJ databases">
        <title>Chromosome genome assembly for Takifugu flavidus.</title>
        <authorList>
            <person name="Xiao S."/>
        </authorList>
    </citation>
    <scope>NUCLEOTIDE SEQUENCE [LARGE SCALE GENOMIC DNA]</scope>
    <source>
        <strain evidence="3">HTHZ2018</strain>
        <tissue evidence="3">Muscle</tissue>
    </source>
</reference>
<feature type="compositionally biased region" description="Polar residues" evidence="1">
    <location>
        <begin position="736"/>
        <end position="759"/>
    </location>
</feature>
<proteinExistence type="predicted"/>
<feature type="compositionally biased region" description="Polar residues" evidence="1">
    <location>
        <begin position="783"/>
        <end position="792"/>
    </location>
</feature>
<dbReference type="PANTHER" id="PTHR22014">
    <property type="entry name" value="RNA-BINDING PROTEIN 33"/>
    <property type="match status" value="1"/>
</dbReference>
<feature type="compositionally biased region" description="Low complexity" evidence="1">
    <location>
        <begin position="998"/>
        <end position="1010"/>
    </location>
</feature>
<organism evidence="3 4">
    <name type="scientific">Takifugu flavidus</name>
    <name type="common">sansaifugu</name>
    <dbReference type="NCBI Taxonomy" id="433684"/>
    <lineage>
        <taxon>Eukaryota</taxon>
        <taxon>Metazoa</taxon>
        <taxon>Chordata</taxon>
        <taxon>Craniata</taxon>
        <taxon>Vertebrata</taxon>
        <taxon>Euteleostomi</taxon>
        <taxon>Actinopterygii</taxon>
        <taxon>Neopterygii</taxon>
        <taxon>Teleostei</taxon>
        <taxon>Neoteleostei</taxon>
        <taxon>Acanthomorphata</taxon>
        <taxon>Eupercaria</taxon>
        <taxon>Tetraodontiformes</taxon>
        <taxon>Tetradontoidea</taxon>
        <taxon>Tetraodontidae</taxon>
        <taxon>Takifugu</taxon>
    </lineage>
</organism>
<gene>
    <name evidence="3" type="ORF">D4764_17G0003690</name>
</gene>
<dbReference type="Proteomes" id="UP000324091">
    <property type="component" value="Chromosome 17"/>
</dbReference>
<evidence type="ECO:0000256" key="1">
    <source>
        <dbReference type="SAM" id="MobiDB-lite"/>
    </source>
</evidence>
<dbReference type="SUPFAM" id="SSF54928">
    <property type="entry name" value="RNA-binding domain, RBD"/>
    <property type="match status" value="1"/>
</dbReference>
<comment type="caution">
    <text evidence="3">The sequence shown here is derived from an EMBL/GenBank/DDBJ whole genome shotgun (WGS) entry which is preliminary data.</text>
</comment>
<feature type="region of interest" description="Disordered" evidence="1">
    <location>
        <begin position="1"/>
        <end position="449"/>
    </location>
</feature>